<accession>A0A927U9B7</accession>
<dbReference type="Gene3D" id="3.40.50.300">
    <property type="entry name" value="P-loop containing nucleotide triphosphate hydrolases"/>
    <property type="match status" value="1"/>
</dbReference>
<organism evidence="1 2">
    <name type="scientific">Pseudobutyrivibrio ruminis</name>
    <dbReference type="NCBI Taxonomy" id="46206"/>
    <lineage>
        <taxon>Bacteria</taxon>
        <taxon>Bacillati</taxon>
        <taxon>Bacillota</taxon>
        <taxon>Clostridia</taxon>
        <taxon>Lachnospirales</taxon>
        <taxon>Lachnospiraceae</taxon>
        <taxon>Pseudobutyrivibrio</taxon>
    </lineage>
</organism>
<name>A0A927U9B7_9FIRM</name>
<dbReference type="InterPro" id="IPR027417">
    <property type="entry name" value="P-loop_NTPase"/>
</dbReference>
<evidence type="ECO:0000313" key="1">
    <source>
        <dbReference type="EMBL" id="MBE5920405.1"/>
    </source>
</evidence>
<dbReference type="EMBL" id="SVER01000032">
    <property type="protein sequence ID" value="MBE5920405.1"/>
    <property type="molecule type" value="Genomic_DNA"/>
</dbReference>
<reference evidence="1" key="1">
    <citation type="submission" date="2019-04" db="EMBL/GenBank/DDBJ databases">
        <title>Evolution of Biomass-Degrading Anaerobic Consortia Revealed by Metagenomics.</title>
        <authorList>
            <person name="Peng X."/>
        </authorList>
    </citation>
    <scope>NUCLEOTIDE SEQUENCE</scope>
    <source>
        <strain evidence="1">SIG311</strain>
    </source>
</reference>
<evidence type="ECO:0000313" key="2">
    <source>
        <dbReference type="Proteomes" id="UP000766246"/>
    </source>
</evidence>
<evidence type="ECO:0008006" key="3">
    <source>
        <dbReference type="Google" id="ProtNLM"/>
    </source>
</evidence>
<sequence length="324" mass="36840">MKDLEIALCDLNEDYILRFASYLMSELDVGIHIFTTTESFFADDGNYDITIMTEEFEEISDFMSNKNLGQRYILSETANDEKENHIYKYQAVNCILDEITPLRKKCSGSTKKSGYNSKLIGVYSPVAHELSLPFAMALGQAYKSQGRVLFLDLEEISILPSLLGNHCERNLMDLLYEIDTADLDIDEYAHSFMGFDYIEPFLNPNEIAEIDANTWDRLFSLLAVANYDVIVILFGRAINGFNRIVGNLDRLYVLGKPGDYFKKGQEVFMNYMDRLGVESELENVILPMSAKNLSDNSYQIEELLQGNLGMFVKKLINVNGQSAN</sequence>
<gene>
    <name evidence="1" type="ORF">E7272_11265</name>
</gene>
<dbReference type="Proteomes" id="UP000766246">
    <property type="component" value="Unassembled WGS sequence"/>
</dbReference>
<proteinExistence type="predicted"/>
<dbReference type="AlphaFoldDB" id="A0A927U9B7"/>
<comment type="caution">
    <text evidence="1">The sequence shown here is derived from an EMBL/GenBank/DDBJ whole genome shotgun (WGS) entry which is preliminary data.</text>
</comment>
<dbReference type="Gene3D" id="3.40.50.10850">
    <property type="entry name" value="Ntrc-like two-domain protein"/>
    <property type="match status" value="1"/>
</dbReference>
<protein>
    <recommendedName>
        <fullName evidence="3">AAA domain-containing protein</fullName>
    </recommendedName>
</protein>